<feature type="domain" description="FHA" evidence="7">
    <location>
        <begin position="41"/>
        <end position="96"/>
    </location>
</feature>
<accession>A0A1X2IB74</accession>
<dbReference type="EMBL" id="MCGE01000017">
    <property type="protein sequence ID" value="ORZ13180.1"/>
    <property type="molecule type" value="Genomic_DNA"/>
</dbReference>
<dbReference type="PANTHER" id="PTHR15067">
    <property type="entry name" value="E3 UBIQUITIN-PROTEIN LIGASE RNF8"/>
    <property type="match status" value="1"/>
</dbReference>
<dbReference type="GO" id="GO:0008270">
    <property type="term" value="F:zinc ion binding"/>
    <property type="evidence" value="ECO:0007669"/>
    <property type="project" value="UniProtKB-KW"/>
</dbReference>
<dbReference type="Pfam" id="PF00498">
    <property type="entry name" value="FHA"/>
    <property type="match status" value="1"/>
</dbReference>
<dbReference type="SUPFAM" id="SSF49879">
    <property type="entry name" value="SMAD/FHA domain"/>
    <property type="match status" value="1"/>
</dbReference>
<keyword evidence="2" id="KW-0479">Metal-binding</keyword>
<comment type="caution">
    <text evidence="9">The sequence shown here is derived from an EMBL/GenBank/DDBJ whole genome shotgun (WGS) entry which is preliminary data.</text>
</comment>
<evidence type="ECO:0000313" key="10">
    <source>
        <dbReference type="Proteomes" id="UP000193560"/>
    </source>
</evidence>
<dbReference type="STRING" id="90262.A0A1X2IB74"/>
<dbReference type="PROSITE" id="PS50089">
    <property type="entry name" value="ZF_RING_2"/>
    <property type="match status" value="1"/>
</dbReference>
<dbReference type="GO" id="GO:0061630">
    <property type="term" value="F:ubiquitin protein ligase activity"/>
    <property type="evidence" value="ECO:0007669"/>
    <property type="project" value="TreeGrafter"/>
</dbReference>
<proteinExistence type="predicted"/>
<name>A0A1X2IB74_9FUNG</name>
<dbReference type="SMART" id="SM00240">
    <property type="entry name" value="FHA"/>
    <property type="match status" value="1"/>
</dbReference>
<evidence type="ECO:0000313" key="9">
    <source>
        <dbReference type="EMBL" id="ORZ13180.1"/>
    </source>
</evidence>
<reference evidence="9 10" key="1">
    <citation type="submission" date="2016-07" db="EMBL/GenBank/DDBJ databases">
        <title>Pervasive Adenine N6-methylation of Active Genes in Fungi.</title>
        <authorList>
            <consortium name="DOE Joint Genome Institute"/>
            <person name="Mondo S.J."/>
            <person name="Dannebaum R.O."/>
            <person name="Kuo R.C."/>
            <person name="Labutti K."/>
            <person name="Haridas S."/>
            <person name="Kuo A."/>
            <person name="Salamov A."/>
            <person name="Ahrendt S.R."/>
            <person name="Lipzen A."/>
            <person name="Sullivan W."/>
            <person name="Andreopoulos W.B."/>
            <person name="Clum A."/>
            <person name="Lindquist E."/>
            <person name="Daum C."/>
            <person name="Ramamoorthy G.K."/>
            <person name="Gryganskyi A."/>
            <person name="Culley D."/>
            <person name="Magnuson J.K."/>
            <person name="James T.Y."/>
            <person name="O'Malley M.A."/>
            <person name="Stajich J.E."/>
            <person name="Spatafora J.W."/>
            <person name="Visel A."/>
            <person name="Grigoriev I.V."/>
        </authorList>
    </citation>
    <scope>NUCLEOTIDE SEQUENCE [LARGE SCALE GENOMIC DNA]</scope>
    <source>
        <strain evidence="9 10">NRRL 1336</strain>
    </source>
</reference>
<dbReference type="InterPro" id="IPR013083">
    <property type="entry name" value="Znf_RING/FYVE/PHD"/>
</dbReference>
<keyword evidence="3 6" id="KW-0863">Zinc-finger</keyword>
<dbReference type="GO" id="GO:0006511">
    <property type="term" value="P:ubiquitin-dependent protein catabolic process"/>
    <property type="evidence" value="ECO:0007669"/>
    <property type="project" value="TreeGrafter"/>
</dbReference>
<dbReference type="InterPro" id="IPR000253">
    <property type="entry name" value="FHA_dom"/>
</dbReference>
<dbReference type="SUPFAM" id="SSF57850">
    <property type="entry name" value="RING/U-box"/>
    <property type="match status" value="1"/>
</dbReference>
<organism evidence="9 10">
    <name type="scientific">Absidia repens</name>
    <dbReference type="NCBI Taxonomy" id="90262"/>
    <lineage>
        <taxon>Eukaryota</taxon>
        <taxon>Fungi</taxon>
        <taxon>Fungi incertae sedis</taxon>
        <taxon>Mucoromycota</taxon>
        <taxon>Mucoromycotina</taxon>
        <taxon>Mucoromycetes</taxon>
        <taxon>Mucorales</taxon>
        <taxon>Cunninghamellaceae</taxon>
        <taxon>Absidia</taxon>
    </lineage>
</organism>
<evidence type="ECO:0000256" key="6">
    <source>
        <dbReference type="PROSITE-ProRule" id="PRU00175"/>
    </source>
</evidence>
<feature type="domain" description="RING-type" evidence="8">
    <location>
        <begin position="151"/>
        <end position="193"/>
    </location>
</feature>
<dbReference type="SMART" id="SM00184">
    <property type="entry name" value="RING"/>
    <property type="match status" value="1"/>
</dbReference>
<dbReference type="AlphaFoldDB" id="A0A1X2IB74"/>
<keyword evidence="4" id="KW-0833">Ubl conjugation pathway</keyword>
<dbReference type="InterPro" id="IPR001841">
    <property type="entry name" value="Znf_RING"/>
</dbReference>
<dbReference type="InterPro" id="IPR008984">
    <property type="entry name" value="SMAD_FHA_dom_sf"/>
</dbReference>
<evidence type="ECO:0000259" key="8">
    <source>
        <dbReference type="PROSITE" id="PS50089"/>
    </source>
</evidence>
<evidence type="ECO:0000259" key="7">
    <source>
        <dbReference type="PROSITE" id="PS50006"/>
    </source>
</evidence>
<protein>
    <submittedName>
        <fullName evidence="9">SMAD/FHA domain-containing protein</fullName>
    </submittedName>
</protein>
<evidence type="ECO:0000256" key="2">
    <source>
        <dbReference type="ARBA" id="ARBA00022723"/>
    </source>
</evidence>
<evidence type="ECO:0000256" key="1">
    <source>
        <dbReference type="ARBA" id="ARBA00022679"/>
    </source>
</evidence>
<dbReference type="GO" id="GO:0016567">
    <property type="term" value="P:protein ubiquitination"/>
    <property type="evidence" value="ECO:0007669"/>
    <property type="project" value="TreeGrafter"/>
</dbReference>
<dbReference type="Gene3D" id="2.60.200.20">
    <property type="match status" value="1"/>
</dbReference>
<dbReference type="OrthoDB" id="687730at2759"/>
<dbReference type="Pfam" id="PF17123">
    <property type="entry name" value="zf-RING_11"/>
    <property type="match status" value="1"/>
</dbReference>
<sequence length="205" mass="23395">MLTHPRRLQFELVDHAARNKTEDTFPVIGPLAWEIQKDFSIQLGRHEENKAQPSSMIFRSKVVSRQHAEVWVGENDKLYIKDTGSSSGTFLNTKRLSLPNRTSEPSELMDGDILRIGSNYHGGLLEKYRSITLRIRIYCPPELNRYAVEDCCICLFSITSGQAMFVTPCSHIFHYKCSRPLLAASTFRCPLCRVVNDLNMNVDVD</sequence>
<keyword evidence="10" id="KW-1185">Reference proteome</keyword>
<dbReference type="Proteomes" id="UP000193560">
    <property type="component" value="Unassembled WGS sequence"/>
</dbReference>
<dbReference type="GO" id="GO:0032153">
    <property type="term" value="C:cell division site"/>
    <property type="evidence" value="ECO:0007669"/>
    <property type="project" value="TreeGrafter"/>
</dbReference>
<evidence type="ECO:0000256" key="4">
    <source>
        <dbReference type="ARBA" id="ARBA00022786"/>
    </source>
</evidence>
<dbReference type="GO" id="GO:0000151">
    <property type="term" value="C:ubiquitin ligase complex"/>
    <property type="evidence" value="ECO:0007669"/>
    <property type="project" value="TreeGrafter"/>
</dbReference>
<dbReference type="Gene3D" id="3.30.40.10">
    <property type="entry name" value="Zinc/RING finger domain, C3HC4 (zinc finger)"/>
    <property type="match status" value="1"/>
</dbReference>
<dbReference type="GO" id="GO:0005829">
    <property type="term" value="C:cytosol"/>
    <property type="evidence" value="ECO:0007669"/>
    <property type="project" value="TreeGrafter"/>
</dbReference>
<dbReference type="PROSITE" id="PS50006">
    <property type="entry name" value="FHA_DOMAIN"/>
    <property type="match status" value="1"/>
</dbReference>
<keyword evidence="1" id="KW-0808">Transferase</keyword>
<dbReference type="PANTHER" id="PTHR15067:SF7">
    <property type="entry name" value="E3 UBIQUITIN-PROTEIN LIGASE DMA1-RELATED"/>
    <property type="match status" value="1"/>
</dbReference>
<evidence type="ECO:0000256" key="3">
    <source>
        <dbReference type="ARBA" id="ARBA00022771"/>
    </source>
</evidence>
<evidence type="ECO:0000256" key="5">
    <source>
        <dbReference type="ARBA" id="ARBA00022833"/>
    </source>
</evidence>
<gene>
    <name evidence="9" type="ORF">BCR42DRAFT_419345</name>
</gene>
<keyword evidence="5" id="KW-0862">Zinc</keyword>